<accession>A0ABU3CQ58</accession>
<name>A0ABU3CQ58_9FLAO</name>
<feature type="non-terminal residue" evidence="1">
    <location>
        <position position="1"/>
    </location>
</feature>
<keyword evidence="2" id="KW-1185">Reference proteome</keyword>
<proteinExistence type="predicted"/>
<reference evidence="1 2" key="1">
    <citation type="submission" date="2023-09" db="EMBL/GenBank/DDBJ databases">
        <authorList>
            <person name="Rey-Velasco X."/>
        </authorList>
    </citation>
    <scope>NUCLEOTIDE SEQUENCE [LARGE SCALE GENOMIC DNA]</scope>
    <source>
        <strain evidence="1 2">F260</strain>
    </source>
</reference>
<dbReference type="Proteomes" id="UP001245285">
    <property type="component" value="Unassembled WGS sequence"/>
</dbReference>
<organism evidence="1 2">
    <name type="scientific">Autumnicola lenta</name>
    <dbReference type="NCBI Taxonomy" id="3075593"/>
    <lineage>
        <taxon>Bacteria</taxon>
        <taxon>Pseudomonadati</taxon>
        <taxon>Bacteroidota</taxon>
        <taxon>Flavobacteriia</taxon>
        <taxon>Flavobacteriales</taxon>
        <taxon>Flavobacteriaceae</taxon>
        <taxon>Autumnicola</taxon>
    </lineage>
</organism>
<protein>
    <submittedName>
        <fullName evidence="1">Uncharacterized protein</fullName>
    </submittedName>
</protein>
<dbReference type="RefSeq" id="WP_311496584.1">
    <property type="nucleotide sequence ID" value="NZ_JAVRHO010000093.1"/>
</dbReference>
<evidence type="ECO:0000313" key="1">
    <source>
        <dbReference type="EMBL" id="MDT0648498.1"/>
    </source>
</evidence>
<sequence length="63" mass="6989">NKNNRWIVGIFELPFKLNQETGGMNQDYGKRMSPQAVGYFSKKKSVEIHPSTGSGGQRVCQSG</sequence>
<evidence type="ECO:0000313" key="2">
    <source>
        <dbReference type="Proteomes" id="UP001245285"/>
    </source>
</evidence>
<gene>
    <name evidence="1" type="ORF">RM545_17555</name>
</gene>
<comment type="caution">
    <text evidence="1">The sequence shown here is derived from an EMBL/GenBank/DDBJ whole genome shotgun (WGS) entry which is preliminary data.</text>
</comment>
<dbReference type="EMBL" id="JAVRHO010000093">
    <property type="protein sequence ID" value="MDT0648498.1"/>
    <property type="molecule type" value="Genomic_DNA"/>
</dbReference>